<protein>
    <recommendedName>
        <fullName evidence="1">GP-PDE domain-containing protein</fullName>
    </recommendedName>
</protein>
<feature type="domain" description="GP-PDE" evidence="1">
    <location>
        <begin position="26"/>
        <end position="168"/>
    </location>
</feature>
<dbReference type="PANTHER" id="PTHR43805">
    <property type="entry name" value="GLYCEROPHOSPHORYL DIESTER PHOSPHODIESTERASE"/>
    <property type="match status" value="1"/>
</dbReference>
<evidence type="ECO:0000259" key="1">
    <source>
        <dbReference type="PROSITE" id="PS51704"/>
    </source>
</evidence>
<dbReference type="GeneID" id="87808437"/>
<dbReference type="SUPFAM" id="SSF51695">
    <property type="entry name" value="PLC-like phosphodiesterases"/>
    <property type="match status" value="1"/>
</dbReference>
<dbReference type="EMBL" id="CP086716">
    <property type="protein sequence ID" value="WOO81684.1"/>
    <property type="molecule type" value="Genomic_DNA"/>
</dbReference>
<sequence>MSPSRYPQYDVRKVIHSIKNPSPDLVHVFAHRASRCLGSSTENSFSAVAAAARGGYEGIEIDIRLTKDKQVVVFHDAGMGRLTDVEPPAGDSYHNPFTGKGYSPLVKDTNWFGEMEHLHLRDDSGNVTQVITSNSSDYRSTEHPILLSELLEFIHDEDINILVQIDVKDLDAMAYAYDVIAQHANAAGVPATEWCLWKPKGEVFPTPEVWERQEWVQKALACGDAPPFVLFYEHEDDTVLPSIKAWENCDYLINYELHVPRVGGILQSALDYILGQGKGVGSWYIGGDFARRYYTGDGQMSWDDSSLRDQILASGPSVKIMYREWYAQVVMEGADMYRHGVVAAGGVLGRPPSAGDHDTRVDLSALIQQGWSYIVADPFDDLHDRMTDMGKRNVGRIMA</sequence>
<gene>
    <name evidence="2" type="ORF">LOC62_03G005208</name>
</gene>
<dbReference type="GO" id="GO:0008081">
    <property type="term" value="F:phosphoric diester hydrolase activity"/>
    <property type="evidence" value="ECO:0007669"/>
    <property type="project" value="InterPro"/>
</dbReference>
<dbReference type="RefSeq" id="XP_062627716.1">
    <property type="nucleotide sequence ID" value="XM_062771732.1"/>
</dbReference>
<dbReference type="Gene3D" id="3.20.20.190">
    <property type="entry name" value="Phosphatidylinositol (PI) phosphodiesterase"/>
    <property type="match status" value="1"/>
</dbReference>
<dbReference type="InterPro" id="IPR030395">
    <property type="entry name" value="GP_PDE_dom"/>
</dbReference>
<evidence type="ECO:0000313" key="2">
    <source>
        <dbReference type="EMBL" id="WOO81684.1"/>
    </source>
</evidence>
<dbReference type="GO" id="GO:0006629">
    <property type="term" value="P:lipid metabolic process"/>
    <property type="evidence" value="ECO:0007669"/>
    <property type="project" value="InterPro"/>
</dbReference>
<dbReference type="PANTHER" id="PTHR43805:SF1">
    <property type="entry name" value="GP-PDE DOMAIN-CONTAINING PROTEIN"/>
    <property type="match status" value="1"/>
</dbReference>
<keyword evidence="3" id="KW-1185">Reference proteome</keyword>
<dbReference type="PROSITE" id="PS51704">
    <property type="entry name" value="GP_PDE"/>
    <property type="match status" value="1"/>
</dbReference>
<proteinExistence type="predicted"/>
<accession>A0AAF0YD65</accession>
<dbReference type="Proteomes" id="UP000827549">
    <property type="component" value="Chromosome 3"/>
</dbReference>
<reference evidence="2" key="1">
    <citation type="submission" date="2023-10" db="EMBL/GenBank/DDBJ databases">
        <authorList>
            <person name="Noh H."/>
        </authorList>
    </citation>
    <scope>NUCLEOTIDE SEQUENCE</scope>
    <source>
        <strain evidence="2">DUCC4014</strain>
    </source>
</reference>
<dbReference type="AlphaFoldDB" id="A0AAF0YD65"/>
<name>A0AAF0YD65_9TREE</name>
<organism evidence="2 3">
    <name type="scientific">Vanrija pseudolonga</name>
    <dbReference type="NCBI Taxonomy" id="143232"/>
    <lineage>
        <taxon>Eukaryota</taxon>
        <taxon>Fungi</taxon>
        <taxon>Dikarya</taxon>
        <taxon>Basidiomycota</taxon>
        <taxon>Agaricomycotina</taxon>
        <taxon>Tremellomycetes</taxon>
        <taxon>Trichosporonales</taxon>
        <taxon>Trichosporonaceae</taxon>
        <taxon>Vanrija</taxon>
    </lineage>
</organism>
<dbReference type="InterPro" id="IPR017946">
    <property type="entry name" value="PLC-like_Pdiesterase_TIM-brl"/>
</dbReference>
<dbReference type="Pfam" id="PF03009">
    <property type="entry name" value="GDPD"/>
    <property type="match status" value="1"/>
</dbReference>
<evidence type="ECO:0000313" key="3">
    <source>
        <dbReference type="Proteomes" id="UP000827549"/>
    </source>
</evidence>